<dbReference type="InterPro" id="IPR013785">
    <property type="entry name" value="Aldolase_TIM"/>
</dbReference>
<dbReference type="NCBIfam" id="TIGR03550">
    <property type="entry name" value="F420_cofG"/>
    <property type="match status" value="1"/>
</dbReference>
<sequence length="394" mass="43452">MTAIDTDPGTDAAFAASAPLPSLMARAREIRDAQWGDTVTYSRKVFVPLTNMCRDTCGYCTFVKHPSSPEANILTPEQVLAMAKRGEEKGCKELLFSLGEKPELRYDAAREGLARLGYSRMTDYLAEMCALVLRETTLLPHVNAGTLADDEIEVLRPVAASMGMMLETVSRRLTRKGAAHHACPDKVPLQRLRTLERTGERQVPFTTGLLIGIGETWEERIEALHAINAVHARHGHIQEVIVQNFQRKPGIAMEHHPEPTLDDMLRTIAAARIILAPEISLQAPPNLSARHIDYLQAGINDWGGISPVTIDFINPQHEWPEIRALAASCEGAGFRLQERLTVYPRFLAERDTYLDAGLHDSLDTMARKDGLARAQCLEVGSCSSTPQTSTAAAR</sequence>
<dbReference type="InterPro" id="IPR019939">
    <property type="entry name" value="CofG_family"/>
</dbReference>
<evidence type="ECO:0000256" key="3">
    <source>
        <dbReference type="ARBA" id="ARBA00012126"/>
    </source>
</evidence>
<dbReference type="EC" id="4.3.1.32" evidence="3"/>
<keyword evidence="5" id="KW-0949">S-adenosyl-L-methionine</keyword>
<keyword evidence="7" id="KW-0408">Iron</keyword>
<evidence type="ECO:0000259" key="11">
    <source>
        <dbReference type="PROSITE" id="PS51918"/>
    </source>
</evidence>
<dbReference type="InterPro" id="IPR006638">
    <property type="entry name" value="Elp3/MiaA/NifB-like_rSAM"/>
</dbReference>
<dbReference type="SFLD" id="SFLDG01064">
    <property type="entry name" value="F420__menaquinone_cofactor_bio"/>
    <property type="match status" value="1"/>
</dbReference>
<dbReference type="PANTHER" id="PTHR43076:SF15">
    <property type="entry name" value="7,8-DIDEMETHYL-8-HYDROXY-5-DEAZARIBOFLAVIN SYNTHASE"/>
    <property type="match status" value="1"/>
</dbReference>
<accession>A0A1I6E3N5</accession>
<dbReference type="SUPFAM" id="SSF102114">
    <property type="entry name" value="Radical SAM enzymes"/>
    <property type="match status" value="1"/>
</dbReference>
<proteinExistence type="inferred from homology"/>
<comment type="catalytic activity">
    <reaction evidence="10">
        <text>5-amino-5-(4-hydroxybenzyl)-6-(D-ribitylimino)-5,6-dihydrouracil + S-adenosyl-L-methionine = 7,8-didemethyl-8-hydroxy-5-deazariboflavin + 5'-deoxyadenosine + L-methionine + NH4(+) + H(+)</text>
        <dbReference type="Rhea" id="RHEA:55204"/>
        <dbReference type="ChEBI" id="CHEBI:15378"/>
        <dbReference type="ChEBI" id="CHEBI:17319"/>
        <dbReference type="ChEBI" id="CHEBI:28938"/>
        <dbReference type="ChEBI" id="CHEBI:57844"/>
        <dbReference type="ChEBI" id="CHEBI:59789"/>
        <dbReference type="ChEBI" id="CHEBI:59904"/>
        <dbReference type="ChEBI" id="CHEBI:85936"/>
        <dbReference type="EC" id="4.3.1.32"/>
    </reaction>
</comment>
<keyword evidence="4" id="KW-0004">4Fe-4S</keyword>
<dbReference type="HAMAP" id="MF_01611">
    <property type="entry name" value="FO_synth_sub1"/>
    <property type="match status" value="1"/>
</dbReference>
<dbReference type="SFLD" id="SFLDG01388">
    <property type="entry name" value="7_8-didemethyl-8-hydroxy-5-dea"/>
    <property type="match status" value="1"/>
</dbReference>
<dbReference type="InterPro" id="IPR034405">
    <property type="entry name" value="F420"/>
</dbReference>
<evidence type="ECO:0000256" key="9">
    <source>
        <dbReference type="ARBA" id="ARBA00023239"/>
    </source>
</evidence>
<evidence type="ECO:0000313" key="13">
    <source>
        <dbReference type="Proteomes" id="UP000199302"/>
    </source>
</evidence>
<dbReference type="SFLD" id="SFLDS00029">
    <property type="entry name" value="Radical_SAM"/>
    <property type="match status" value="1"/>
</dbReference>
<dbReference type="GO" id="GO:0051539">
    <property type="term" value="F:4 iron, 4 sulfur cluster binding"/>
    <property type="evidence" value="ECO:0007669"/>
    <property type="project" value="UniProtKB-KW"/>
</dbReference>
<protein>
    <recommendedName>
        <fullName evidence="3">7,8-didemethyl-8-hydroxy-5-deazariboflavin synthase</fullName>
        <ecNumber evidence="3">4.3.1.32</ecNumber>
    </recommendedName>
</protein>
<dbReference type="GO" id="GO:0046872">
    <property type="term" value="F:metal ion binding"/>
    <property type="evidence" value="ECO:0007669"/>
    <property type="project" value="UniProtKB-KW"/>
</dbReference>
<keyword evidence="8" id="KW-0411">Iron-sulfur</keyword>
<evidence type="ECO:0000256" key="5">
    <source>
        <dbReference type="ARBA" id="ARBA00022691"/>
    </source>
</evidence>
<gene>
    <name evidence="12" type="ORF">SAMN04515673_10756</name>
</gene>
<organism evidence="12 13">
    <name type="scientific">Poseidonocella sedimentorum</name>
    <dbReference type="NCBI Taxonomy" id="871652"/>
    <lineage>
        <taxon>Bacteria</taxon>
        <taxon>Pseudomonadati</taxon>
        <taxon>Pseudomonadota</taxon>
        <taxon>Alphaproteobacteria</taxon>
        <taxon>Rhodobacterales</taxon>
        <taxon>Roseobacteraceae</taxon>
        <taxon>Poseidonocella</taxon>
    </lineage>
</organism>
<dbReference type="InterPro" id="IPR007197">
    <property type="entry name" value="rSAM"/>
</dbReference>
<dbReference type="RefSeq" id="WP_092080823.1">
    <property type="nucleotide sequence ID" value="NZ_FOYI01000007.1"/>
</dbReference>
<evidence type="ECO:0000256" key="8">
    <source>
        <dbReference type="ARBA" id="ARBA00023014"/>
    </source>
</evidence>
<comment type="pathway">
    <text evidence="2">Cofactor biosynthesis; coenzyme F0 biosynthesis.</text>
</comment>
<dbReference type="PANTHER" id="PTHR43076">
    <property type="entry name" value="FO SYNTHASE (COFH)"/>
    <property type="match status" value="1"/>
</dbReference>
<dbReference type="InterPro" id="IPR058240">
    <property type="entry name" value="rSAM_sf"/>
</dbReference>
<reference evidence="12 13" key="1">
    <citation type="submission" date="2016-10" db="EMBL/GenBank/DDBJ databases">
        <authorList>
            <person name="de Groot N.N."/>
        </authorList>
    </citation>
    <scope>NUCLEOTIDE SEQUENCE [LARGE SCALE GENOMIC DNA]</scope>
    <source>
        <strain evidence="13">KMM 9023,NRIC 0796,JCM 17311,KCTC 23692</strain>
    </source>
</reference>
<dbReference type="OrthoDB" id="9802027at2"/>
<dbReference type="SFLD" id="SFLDF00294">
    <property type="entry name" value="7_8-didemethyl-8-hydroxy-5-dea"/>
    <property type="match status" value="1"/>
</dbReference>
<feature type="domain" description="Radical SAM core" evidence="11">
    <location>
        <begin position="39"/>
        <end position="284"/>
    </location>
</feature>
<keyword evidence="13" id="KW-1185">Reference proteome</keyword>
<name>A0A1I6E3N5_9RHOB</name>
<dbReference type="AlphaFoldDB" id="A0A1I6E3N5"/>
<evidence type="ECO:0000256" key="6">
    <source>
        <dbReference type="ARBA" id="ARBA00022723"/>
    </source>
</evidence>
<dbReference type="GO" id="GO:0044689">
    <property type="term" value="F:7,8-didemethyl-8-hydroxy-5-deazariboflavin synthase activity"/>
    <property type="evidence" value="ECO:0007669"/>
    <property type="project" value="UniProtKB-EC"/>
</dbReference>
<keyword evidence="9" id="KW-0456">Lyase</keyword>
<dbReference type="CDD" id="cd01335">
    <property type="entry name" value="Radical_SAM"/>
    <property type="match status" value="1"/>
</dbReference>
<dbReference type="STRING" id="871652.SAMN04515673_10756"/>
<dbReference type="SMART" id="SM00729">
    <property type="entry name" value="Elp3"/>
    <property type="match status" value="1"/>
</dbReference>
<dbReference type="Gene3D" id="3.20.20.70">
    <property type="entry name" value="Aldolase class I"/>
    <property type="match status" value="1"/>
</dbReference>
<dbReference type="Proteomes" id="UP000199302">
    <property type="component" value="Unassembled WGS sequence"/>
</dbReference>
<comment type="cofactor">
    <cofactor evidence="1">
        <name>[4Fe-4S] cluster</name>
        <dbReference type="ChEBI" id="CHEBI:49883"/>
    </cofactor>
</comment>
<dbReference type="GO" id="GO:0016765">
    <property type="term" value="F:transferase activity, transferring alkyl or aryl (other than methyl) groups"/>
    <property type="evidence" value="ECO:0007669"/>
    <property type="project" value="InterPro"/>
</dbReference>
<dbReference type="UniPathway" id="UPA00072"/>
<evidence type="ECO:0000256" key="7">
    <source>
        <dbReference type="ARBA" id="ARBA00023004"/>
    </source>
</evidence>
<dbReference type="NCBIfam" id="NF004884">
    <property type="entry name" value="PRK06245.1"/>
    <property type="match status" value="1"/>
</dbReference>
<dbReference type="PROSITE" id="PS51918">
    <property type="entry name" value="RADICAL_SAM"/>
    <property type="match status" value="1"/>
</dbReference>
<evidence type="ECO:0000313" key="12">
    <source>
        <dbReference type="EMBL" id="SFR12384.1"/>
    </source>
</evidence>
<keyword evidence="6" id="KW-0479">Metal-binding</keyword>
<dbReference type="Pfam" id="PF04055">
    <property type="entry name" value="Radical_SAM"/>
    <property type="match status" value="1"/>
</dbReference>
<dbReference type="EMBL" id="FOYI01000007">
    <property type="protein sequence ID" value="SFR12384.1"/>
    <property type="molecule type" value="Genomic_DNA"/>
</dbReference>
<evidence type="ECO:0000256" key="1">
    <source>
        <dbReference type="ARBA" id="ARBA00001966"/>
    </source>
</evidence>
<evidence type="ECO:0000256" key="4">
    <source>
        <dbReference type="ARBA" id="ARBA00022485"/>
    </source>
</evidence>
<evidence type="ECO:0000256" key="10">
    <source>
        <dbReference type="ARBA" id="ARBA00048974"/>
    </source>
</evidence>
<evidence type="ECO:0000256" key="2">
    <source>
        <dbReference type="ARBA" id="ARBA00004712"/>
    </source>
</evidence>